<keyword evidence="3" id="KW-0677">Repeat</keyword>
<evidence type="ECO:0000313" key="5">
    <source>
        <dbReference type="Proteomes" id="UP000648187"/>
    </source>
</evidence>
<dbReference type="InterPro" id="IPR003591">
    <property type="entry name" value="Leu-rich_rpt_typical-subtyp"/>
</dbReference>
<sequence length="709" mass="79075">VQSADDLMMRLRGVGRAPASTHRFRAPVREPPRTAHTMIAHKHALAAALLCALAGQLGAGASLHCAMRREISPCTCRREDAGTGAILVVCQRISAYEEIARALTNKFSPETKIGLDISYSQLPDFSEHSIKELGLSITRLKLNFDNLRQVDYELKESVFTKLDLVDYFSLADNSLTEMPRHVLQHLPHVKTLDLCRNKITKLTEDDFRDIQEVEHLLVADNQISKIERDAVPKALKHVHLGINKLSSLNGALRDLDDLEWIFINANNLKSIDNELPVKAKRIVLIHAAHNELQTLPKDLKQMPSLESLYFYGNNIKLLDGALQKSRRLMRIGLSFNKIESLAEDEFTEAEKLAELDIAYNQLKSLNGSLKSLKSLRYLNLTHNYMTEFSLQEIKGLKRLSVIDLSHNRISLITGNMENLVDVETRVLELRLDHNHILSLGGALMGLHGLLRLNLSNNLLQQISPDDLIGLEDLRLLDVSHNHITTLEETSKTFLPSLEELIAHHNNITLLDKDFHGLPSLCIADLSFNHIKTVNYDVVSKSRCTINGVPSVLKIYLQDNPVLCDDHLYELITVLETLSARINGASTCEAPQTTAPVPLRAVNDVVPPQETPPVIVMTQMGGGPRALPDGVDHGAASVPQVPQLMYRRVGALFGHVLPEREGGLPVVVEPPVTLPPASTNVVVKWPDERRMEETHPLVDHLRLRDLNASP</sequence>
<dbReference type="SMART" id="SM00369">
    <property type="entry name" value="LRR_TYP"/>
    <property type="match status" value="10"/>
</dbReference>
<dbReference type="GO" id="GO:0005615">
    <property type="term" value="C:extracellular space"/>
    <property type="evidence" value="ECO:0007669"/>
    <property type="project" value="TreeGrafter"/>
</dbReference>
<evidence type="ECO:0000256" key="2">
    <source>
        <dbReference type="ARBA" id="ARBA00022729"/>
    </source>
</evidence>
<comment type="caution">
    <text evidence="4">The sequence shown here is derived from an EMBL/GenBank/DDBJ whole genome shotgun (WGS) entry which is preliminary data.</text>
</comment>
<dbReference type="Pfam" id="PF13855">
    <property type="entry name" value="LRR_8"/>
    <property type="match status" value="3"/>
</dbReference>
<dbReference type="SMART" id="SM00365">
    <property type="entry name" value="LRR_SD22"/>
    <property type="match status" value="7"/>
</dbReference>
<protein>
    <submittedName>
        <fullName evidence="4">Uncharacterized protein</fullName>
    </submittedName>
</protein>
<dbReference type="PANTHER" id="PTHR24373">
    <property type="entry name" value="SLIT RELATED LEUCINE-RICH REPEAT NEURONAL PROTEIN"/>
    <property type="match status" value="1"/>
</dbReference>
<evidence type="ECO:0000256" key="1">
    <source>
        <dbReference type="ARBA" id="ARBA00022614"/>
    </source>
</evidence>
<dbReference type="AlphaFoldDB" id="A0A835L5J2"/>
<dbReference type="InterPro" id="IPR032675">
    <property type="entry name" value="LRR_dom_sf"/>
</dbReference>
<dbReference type="InterPro" id="IPR050328">
    <property type="entry name" value="Dev_Immune_Receptor"/>
</dbReference>
<reference evidence="4" key="1">
    <citation type="submission" date="2020-08" db="EMBL/GenBank/DDBJ databases">
        <title>Spodoptera exigua strain:BAW_Kor-Di-RS1 Genome sequencing and assembly.</title>
        <authorList>
            <person name="Kim J."/>
            <person name="Nam H.Y."/>
            <person name="Kwon M."/>
            <person name="Choi J.H."/>
            <person name="Cho S.R."/>
            <person name="Kim G.-H."/>
        </authorList>
    </citation>
    <scope>NUCLEOTIDE SEQUENCE</scope>
    <source>
        <strain evidence="4">BAW_Kor-Di-RS1</strain>
        <tissue evidence="4">Whole-body</tissue>
    </source>
</reference>
<accession>A0A835L5J2</accession>
<dbReference type="EMBL" id="JACKWZ010000068">
    <property type="protein sequence ID" value="KAF9417596.1"/>
    <property type="molecule type" value="Genomic_DNA"/>
</dbReference>
<organism evidence="4 5">
    <name type="scientific">Spodoptera exigua</name>
    <name type="common">Beet armyworm</name>
    <name type="synonym">Noctua fulgens</name>
    <dbReference type="NCBI Taxonomy" id="7107"/>
    <lineage>
        <taxon>Eukaryota</taxon>
        <taxon>Metazoa</taxon>
        <taxon>Ecdysozoa</taxon>
        <taxon>Arthropoda</taxon>
        <taxon>Hexapoda</taxon>
        <taxon>Insecta</taxon>
        <taxon>Pterygota</taxon>
        <taxon>Neoptera</taxon>
        <taxon>Endopterygota</taxon>
        <taxon>Lepidoptera</taxon>
        <taxon>Glossata</taxon>
        <taxon>Ditrysia</taxon>
        <taxon>Noctuoidea</taxon>
        <taxon>Noctuidae</taxon>
        <taxon>Amphipyrinae</taxon>
        <taxon>Spodoptera</taxon>
    </lineage>
</organism>
<feature type="non-terminal residue" evidence="4">
    <location>
        <position position="709"/>
    </location>
</feature>
<dbReference type="SUPFAM" id="SSF52058">
    <property type="entry name" value="L domain-like"/>
    <property type="match status" value="2"/>
</dbReference>
<name>A0A835L5J2_SPOEX</name>
<dbReference type="GO" id="GO:0031012">
    <property type="term" value="C:extracellular matrix"/>
    <property type="evidence" value="ECO:0007669"/>
    <property type="project" value="TreeGrafter"/>
</dbReference>
<keyword evidence="1" id="KW-0433">Leucine-rich repeat</keyword>
<gene>
    <name evidence="4" type="ORF">HW555_005303</name>
</gene>
<feature type="non-terminal residue" evidence="4">
    <location>
        <position position="1"/>
    </location>
</feature>
<keyword evidence="2" id="KW-0732">Signal</keyword>
<dbReference type="PANTHER" id="PTHR24373:SF275">
    <property type="entry name" value="TIR DOMAIN-CONTAINING PROTEIN"/>
    <property type="match status" value="1"/>
</dbReference>
<proteinExistence type="predicted"/>
<keyword evidence="5" id="KW-1185">Reference proteome</keyword>
<dbReference type="InterPro" id="IPR001611">
    <property type="entry name" value="Leu-rich_rpt"/>
</dbReference>
<dbReference type="Proteomes" id="UP000648187">
    <property type="component" value="Unassembled WGS sequence"/>
</dbReference>
<evidence type="ECO:0000256" key="3">
    <source>
        <dbReference type="ARBA" id="ARBA00022737"/>
    </source>
</evidence>
<evidence type="ECO:0000313" key="4">
    <source>
        <dbReference type="EMBL" id="KAF9417596.1"/>
    </source>
</evidence>
<dbReference type="PROSITE" id="PS51450">
    <property type="entry name" value="LRR"/>
    <property type="match status" value="1"/>
</dbReference>
<dbReference type="Gene3D" id="3.80.10.10">
    <property type="entry name" value="Ribonuclease Inhibitor"/>
    <property type="match status" value="3"/>
</dbReference>